<keyword evidence="6" id="KW-0813">Transport</keyword>
<comment type="subcellular location">
    <subcellularLocation>
        <location evidence="6">Cell membrane</location>
        <topology evidence="6">Multi-pass membrane protein</topology>
    </subcellularLocation>
    <subcellularLocation>
        <location evidence="1">Membrane</location>
        <topology evidence="1">Multi-pass membrane protein</topology>
    </subcellularLocation>
</comment>
<evidence type="ECO:0000313" key="9">
    <source>
        <dbReference type="Proteomes" id="UP001244136"/>
    </source>
</evidence>
<dbReference type="Proteomes" id="UP001244136">
    <property type="component" value="Chromosome"/>
</dbReference>
<keyword evidence="3 6" id="KW-1133">Transmembrane helix</keyword>
<keyword evidence="6" id="KW-1003">Cell membrane</keyword>
<feature type="transmembrane region" description="Helical" evidence="6">
    <location>
        <begin position="25"/>
        <end position="50"/>
    </location>
</feature>
<evidence type="ECO:0000259" key="7">
    <source>
        <dbReference type="PROSITE" id="PS51012"/>
    </source>
</evidence>
<keyword evidence="9" id="KW-1185">Reference proteome</keyword>
<dbReference type="InterPro" id="IPR051784">
    <property type="entry name" value="Nod_factor_ABC_transporter"/>
</dbReference>
<dbReference type="InterPro" id="IPR013525">
    <property type="entry name" value="ABC2_TM"/>
</dbReference>
<dbReference type="PROSITE" id="PS51012">
    <property type="entry name" value="ABC_TM2"/>
    <property type="match status" value="1"/>
</dbReference>
<dbReference type="InterPro" id="IPR000412">
    <property type="entry name" value="ABC_2_transport"/>
</dbReference>
<evidence type="ECO:0000256" key="3">
    <source>
        <dbReference type="ARBA" id="ARBA00022989"/>
    </source>
</evidence>
<feature type="transmembrane region" description="Helical" evidence="6">
    <location>
        <begin position="110"/>
        <end position="136"/>
    </location>
</feature>
<dbReference type="PIRSF" id="PIRSF006648">
    <property type="entry name" value="DrrB"/>
    <property type="match status" value="1"/>
</dbReference>
<name>A0ABY8PYS6_9ACTN</name>
<organism evidence="8 9">
    <name type="scientific">Tessaracoccus lacteus</name>
    <dbReference type="NCBI Taxonomy" id="3041766"/>
    <lineage>
        <taxon>Bacteria</taxon>
        <taxon>Bacillati</taxon>
        <taxon>Actinomycetota</taxon>
        <taxon>Actinomycetes</taxon>
        <taxon>Propionibacteriales</taxon>
        <taxon>Propionibacteriaceae</taxon>
        <taxon>Tessaracoccus</taxon>
    </lineage>
</organism>
<proteinExistence type="inferred from homology"/>
<dbReference type="PANTHER" id="PTHR43229">
    <property type="entry name" value="NODULATION PROTEIN J"/>
    <property type="match status" value="1"/>
</dbReference>
<dbReference type="PRINTS" id="PR00164">
    <property type="entry name" value="ABC2TRNSPORT"/>
</dbReference>
<dbReference type="RefSeq" id="WP_281145328.1">
    <property type="nucleotide sequence ID" value="NZ_CP123967.1"/>
</dbReference>
<evidence type="ECO:0000256" key="2">
    <source>
        <dbReference type="ARBA" id="ARBA00022692"/>
    </source>
</evidence>
<feature type="transmembrane region" description="Helical" evidence="6">
    <location>
        <begin position="177"/>
        <end position="195"/>
    </location>
</feature>
<comment type="similarity">
    <text evidence="6">Belongs to the ABC-2 integral membrane protein family.</text>
</comment>
<reference evidence="8 9" key="1">
    <citation type="journal article" date="2008" name="Int. J. Syst. Evol. Microbiol.">
        <title>Tessaracoccus flavescens sp. nov., isolated from marine sediment.</title>
        <authorList>
            <person name="Lee D.W."/>
            <person name="Lee S.D."/>
        </authorList>
    </citation>
    <scope>NUCLEOTIDE SEQUENCE [LARGE SCALE GENOMIC DNA]</scope>
    <source>
        <strain evidence="8 9">T21</strain>
    </source>
</reference>
<evidence type="ECO:0000256" key="6">
    <source>
        <dbReference type="RuleBase" id="RU361157"/>
    </source>
</evidence>
<dbReference type="Pfam" id="PF01061">
    <property type="entry name" value="ABC2_membrane"/>
    <property type="match status" value="1"/>
</dbReference>
<dbReference type="PANTHER" id="PTHR43229:SF2">
    <property type="entry name" value="NODULATION PROTEIN J"/>
    <property type="match status" value="1"/>
</dbReference>
<feature type="transmembrane region" description="Helical" evidence="6">
    <location>
        <begin position="230"/>
        <end position="250"/>
    </location>
</feature>
<accession>A0ABY8PYS6</accession>
<protein>
    <recommendedName>
        <fullName evidence="6">Transport permease protein</fullName>
    </recommendedName>
</protein>
<evidence type="ECO:0000313" key="8">
    <source>
        <dbReference type="EMBL" id="WGT47614.1"/>
    </source>
</evidence>
<evidence type="ECO:0000256" key="1">
    <source>
        <dbReference type="ARBA" id="ARBA00004141"/>
    </source>
</evidence>
<evidence type="ECO:0000256" key="4">
    <source>
        <dbReference type="ARBA" id="ARBA00023136"/>
    </source>
</evidence>
<feature type="transmembrane region" description="Helical" evidence="6">
    <location>
        <begin position="142"/>
        <end position="165"/>
    </location>
</feature>
<keyword evidence="2 6" id="KW-0812">Transmembrane</keyword>
<evidence type="ECO:0000256" key="5">
    <source>
        <dbReference type="ARBA" id="ARBA00023251"/>
    </source>
</evidence>
<gene>
    <name evidence="8" type="ORF">QH948_02205</name>
</gene>
<sequence length="258" mass="28568">MNSLYAGNTRAVVERGVRVMMKHNTLVILSGFFEPVFYLLSMGFGLGALIGTVSFYGHDVPYGAYIAPALMAVSAMNGAVYDSTMNVFFRMRYAKLYDQMLSTSLGPLDVALGEIIMALIRGLLYAIGFMIITTILGLNLAWTAVLAIPAALLVAFGFASIGLAITSFMKRFQHLDMVYFVLLPMFLLSATFFPIEVYPEAVQWVIKALPLWHGVDMIRQLTTGLIQPTIWIHVTYFVVMIVVGVTLATARLRALFLR</sequence>
<keyword evidence="4 6" id="KW-0472">Membrane</keyword>
<dbReference type="InterPro" id="IPR047817">
    <property type="entry name" value="ABC2_TM_bact-type"/>
</dbReference>
<dbReference type="EMBL" id="CP123967">
    <property type="protein sequence ID" value="WGT47614.1"/>
    <property type="molecule type" value="Genomic_DNA"/>
</dbReference>
<feature type="transmembrane region" description="Helical" evidence="6">
    <location>
        <begin position="62"/>
        <end position="89"/>
    </location>
</feature>
<keyword evidence="5" id="KW-0046">Antibiotic resistance</keyword>
<feature type="domain" description="ABC transmembrane type-2" evidence="7">
    <location>
        <begin position="26"/>
        <end position="255"/>
    </location>
</feature>